<sequence>MPAKIYSTSAKWARCALYARDYHFVCERIRTKVTIARAARSLPRGGDLDPLPANSLGNQTRNDDPRGQWKPQNWFSESQAREPCSAGLAPPAEMPLDFHAVDDH</sequence>
<comment type="caution">
    <text evidence="2">The sequence shown here is derived from an EMBL/GenBank/DDBJ whole genome shotgun (WGS) entry which is preliminary data.</text>
</comment>
<accession>A0A484G9H6</accession>
<name>A0A484G9H6_COLOR</name>
<reference evidence="3" key="2">
    <citation type="journal article" date="2019" name="Mol. Plant Microbe Interact.">
        <title>Genome sequence resources for four phytopathogenic fungi from the Colletotrichum orbiculare species complex.</title>
        <authorList>
            <person name="Gan P."/>
            <person name="Tsushima A."/>
            <person name="Narusaka M."/>
            <person name="Narusaka Y."/>
            <person name="Takano Y."/>
            <person name="Kubo Y."/>
            <person name="Shirasu K."/>
        </authorList>
    </citation>
    <scope>GENOME REANNOTATION</scope>
    <source>
        <strain evidence="3">104-T / ATCC 96160 / CBS 514.97 / LARS 414 / MAFF 240422</strain>
    </source>
</reference>
<protein>
    <submittedName>
        <fullName evidence="2">Uncharacterized protein</fullName>
    </submittedName>
</protein>
<dbReference type="AlphaFoldDB" id="A0A484G9H6"/>
<gene>
    <name evidence="2" type="ORF">Cob_v000988</name>
</gene>
<keyword evidence="3" id="KW-1185">Reference proteome</keyword>
<dbReference type="EMBL" id="AMCV02000001">
    <property type="protein sequence ID" value="TDZ26841.1"/>
    <property type="molecule type" value="Genomic_DNA"/>
</dbReference>
<reference evidence="3" key="1">
    <citation type="journal article" date="2013" name="New Phytol.">
        <title>Comparative genomic and transcriptomic analyses reveal the hemibiotrophic stage shift of Colletotrichum fungi.</title>
        <authorList>
            <person name="Gan P."/>
            <person name="Ikeda K."/>
            <person name="Irieda H."/>
            <person name="Narusaka M."/>
            <person name="O'Connell R.J."/>
            <person name="Narusaka Y."/>
            <person name="Takano Y."/>
            <person name="Kubo Y."/>
            <person name="Shirasu K."/>
        </authorList>
    </citation>
    <scope>NUCLEOTIDE SEQUENCE [LARGE SCALE GENOMIC DNA]</scope>
    <source>
        <strain evidence="3">104-T / ATCC 96160 / CBS 514.97 / LARS 414 / MAFF 240422</strain>
    </source>
</reference>
<evidence type="ECO:0000313" key="3">
    <source>
        <dbReference type="Proteomes" id="UP000014480"/>
    </source>
</evidence>
<evidence type="ECO:0000256" key="1">
    <source>
        <dbReference type="SAM" id="MobiDB-lite"/>
    </source>
</evidence>
<evidence type="ECO:0000313" key="2">
    <source>
        <dbReference type="EMBL" id="TDZ26841.1"/>
    </source>
</evidence>
<feature type="region of interest" description="Disordered" evidence="1">
    <location>
        <begin position="41"/>
        <end position="104"/>
    </location>
</feature>
<proteinExistence type="predicted"/>
<organism evidence="2 3">
    <name type="scientific">Colletotrichum orbiculare (strain 104-T / ATCC 96160 / CBS 514.97 / LARS 414 / MAFF 240422)</name>
    <name type="common">Cucumber anthracnose fungus</name>
    <name type="synonym">Colletotrichum lagenarium</name>
    <dbReference type="NCBI Taxonomy" id="1213857"/>
    <lineage>
        <taxon>Eukaryota</taxon>
        <taxon>Fungi</taxon>
        <taxon>Dikarya</taxon>
        <taxon>Ascomycota</taxon>
        <taxon>Pezizomycotina</taxon>
        <taxon>Sordariomycetes</taxon>
        <taxon>Hypocreomycetidae</taxon>
        <taxon>Glomerellales</taxon>
        <taxon>Glomerellaceae</taxon>
        <taxon>Colletotrichum</taxon>
        <taxon>Colletotrichum orbiculare species complex</taxon>
    </lineage>
</organism>
<dbReference type="Proteomes" id="UP000014480">
    <property type="component" value="Unassembled WGS sequence"/>
</dbReference>